<feature type="signal peptide" evidence="1">
    <location>
        <begin position="1"/>
        <end position="20"/>
    </location>
</feature>
<evidence type="ECO:0000313" key="2">
    <source>
        <dbReference type="EMBL" id="JAP68575.1"/>
    </source>
</evidence>
<dbReference type="EMBL" id="GEFH01000006">
    <property type="protein sequence ID" value="JAP68575.1"/>
    <property type="molecule type" value="mRNA"/>
</dbReference>
<dbReference type="AlphaFoldDB" id="A0A131XQX1"/>
<feature type="chain" id="PRO_5007284025" evidence="1">
    <location>
        <begin position="21"/>
        <end position="216"/>
    </location>
</feature>
<protein>
    <submittedName>
        <fullName evidence="2">Putative salivary lipocalin</fullName>
    </submittedName>
</protein>
<reference evidence="2" key="1">
    <citation type="journal article" date="2017" name="Ticks Tick Borne Dis.">
        <title>An insight into the sialome of Hyalomma excavatum.</title>
        <authorList>
            <person name="Ribeiro J.M."/>
            <person name="Slovak M."/>
            <person name="Francischetti I.M."/>
        </authorList>
    </citation>
    <scope>NUCLEOTIDE SEQUENCE</scope>
    <source>
        <strain evidence="2">Samish</strain>
        <tissue evidence="2">Salivary glands</tissue>
    </source>
</reference>
<evidence type="ECO:0000256" key="1">
    <source>
        <dbReference type="SAM" id="SignalP"/>
    </source>
</evidence>
<accession>A0A131XQX1</accession>
<dbReference type="Gene3D" id="2.40.128.20">
    <property type="match status" value="1"/>
</dbReference>
<name>A0A131XQX1_9ACAR</name>
<organism evidence="2">
    <name type="scientific">Hyalomma excavatum</name>
    <dbReference type="NCBI Taxonomy" id="257692"/>
    <lineage>
        <taxon>Eukaryota</taxon>
        <taxon>Metazoa</taxon>
        <taxon>Ecdysozoa</taxon>
        <taxon>Arthropoda</taxon>
        <taxon>Chelicerata</taxon>
        <taxon>Arachnida</taxon>
        <taxon>Acari</taxon>
        <taxon>Parasitiformes</taxon>
        <taxon>Ixodida</taxon>
        <taxon>Ixodoidea</taxon>
        <taxon>Ixodidae</taxon>
        <taxon>Hyalomminae</taxon>
        <taxon>Hyalomma</taxon>
    </lineage>
</organism>
<keyword evidence="1" id="KW-0732">Signal</keyword>
<sequence length="216" mass="25197">EVMLAVVALAVTFAFGGCTSNKQPLCNPDFIAKRLGDNPDAWKLIAHHDLRYHLMFHSNETLAGMLKCLCTTKSTHHHSEKWERTVLYHYSENGTSTRHGRNSVWSKKTNDSFVYDNELSTHYYKRIDTHLSFFYNRMTSNNQVVYTDMKTCILLRSEELGYQVWVQTEYLHSYGKIPYVCVLLYEACAGRKKFWAYDWKFCPQNGHCSKQDNAKP</sequence>
<dbReference type="InterPro" id="IPR012674">
    <property type="entry name" value="Calycin"/>
</dbReference>
<dbReference type="SUPFAM" id="SSF50814">
    <property type="entry name" value="Lipocalins"/>
    <property type="match status" value="1"/>
</dbReference>
<proteinExistence type="evidence at transcript level"/>
<feature type="non-terminal residue" evidence="2">
    <location>
        <position position="1"/>
    </location>
</feature>